<comment type="caution">
    <text evidence="7">The sequence shown here is derived from an EMBL/GenBank/DDBJ whole genome shotgun (WGS) entry which is preliminary data.</text>
</comment>
<dbReference type="PANTHER" id="PTHR30250:SF26">
    <property type="entry name" value="PSMA PROTEIN"/>
    <property type="match status" value="1"/>
</dbReference>
<dbReference type="PANTHER" id="PTHR30250">
    <property type="entry name" value="PST FAMILY PREDICTED COLANIC ACID TRANSPORTER"/>
    <property type="match status" value="1"/>
</dbReference>
<feature type="transmembrane region" description="Helical" evidence="6">
    <location>
        <begin position="101"/>
        <end position="126"/>
    </location>
</feature>
<sequence length="530" mass="58219">MRGDGIIYKIEIELAQKQTSRLAKNTVALFGRQIFIIFINLYTIRVILKNLGVENFALYNVILNVVMIGSFLTISLNTMVQRFFAFAMGNDSRFSLKQVHDAGLVLTLLAAVLSIVGFETIGLWFVGHELVIAPERFAAAQILYQLLGLAFVFSLFSTFHSSVIMAHEDMHAFAMISVLDAILRLAAAVTLTVFATDHLVLYGALFAAVALILALNFFFYSQRHYEECRWRRISLEIPLLREMLGFSGWTIFGQITTVSRNQAVTILVNQAFNPATVAARAISSSVGSQILTFSRNFSLALQPPIIKAHAAGEHEQTAELIHFGSKVTFFLVWVATLPVIATAPGILHLWLGDPPAETVLFTQLALIENAIVAISLPLMTAVRATGHVRLYELVLGILQAFVLIFSWIAIRFGAEAYVVYVIAIVINLLMFAARLWITRLLVGLPLAPYARSVLVPVFLVITVSSGAVFGLLQFVPQAARLMPGVVSLGAVALVFALPVIVIGMFGLSARERAFILSAIRRKLSKSQGKP</sequence>
<feature type="transmembrane region" description="Helical" evidence="6">
    <location>
        <begin position="138"/>
        <end position="160"/>
    </location>
</feature>
<dbReference type="GO" id="GO:0005886">
    <property type="term" value="C:plasma membrane"/>
    <property type="evidence" value="ECO:0007669"/>
    <property type="project" value="UniProtKB-SubCell"/>
</dbReference>
<dbReference type="Proteomes" id="UP000286594">
    <property type="component" value="Unassembled WGS sequence"/>
</dbReference>
<feature type="transmembrane region" description="Helical" evidence="6">
    <location>
        <begin position="449"/>
        <end position="472"/>
    </location>
</feature>
<dbReference type="InterPro" id="IPR050833">
    <property type="entry name" value="Poly_Biosynth_Transport"/>
</dbReference>
<dbReference type="AlphaFoldDB" id="A0A443L4Y9"/>
<accession>A0A443L4Y9</accession>
<evidence type="ECO:0000256" key="4">
    <source>
        <dbReference type="ARBA" id="ARBA00022989"/>
    </source>
</evidence>
<gene>
    <name evidence="7" type="ORF">EOW65_19155</name>
</gene>
<evidence type="ECO:0000256" key="1">
    <source>
        <dbReference type="ARBA" id="ARBA00004651"/>
    </source>
</evidence>
<feature type="transmembrane region" description="Helical" evidence="6">
    <location>
        <begin position="172"/>
        <end position="194"/>
    </location>
</feature>
<keyword evidence="5 6" id="KW-0472">Membrane</keyword>
<feature type="transmembrane region" description="Helical" evidence="6">
    <location>
        <begin position="56"/>
        <end position="80"/>
    </location>
</feature>
<evidence type="ECO:0000256" key="3">
    <source>
        <dbReference type="ARBA" id="ARBA00022692"/>
    </source>
</evidence>
<keyword evidence="8" id="KW-1185">Reference proteome</keyword>
<feature type="transmembrane region" description="Helical" evidence="6">
    <location>
        <begin position="200"/>
        <end position="221"/>
    </location>
</feature>
<evidence type="ECO:0000256" key="6">
    <source>
        <dbReference type="SAM" id="Phobius"/>
    </source>
</evidence>
<keyword evidence="3 6" id="KW-0812">Transmembrane</keyword>
<feature type="transmembrane region" description="Helical" evidence="6">
    <location>
        <begin position="390"/>
        <end position="410"/>
    </location>
</feature>
<feature type="transmembrane region" description="Helical" evidence="6">
    <location>
        <begin position="484"/>
        <end position="507"/>
    </location>
</feature>
<evidence type="ECO:0000256" key="5">
    <source>
        <dbReference type="ARBA" id="ARBA00023136"/>
    </source>
</evidence>
<dbReference type="OrthoDB" id="7834055at2"/>
<evidence type="ECO:0000313" key="7">
    <source>
        <dbReference type="EMBL" id="RWR44285.1"/>
    </source>
</evidence>
<name>A0A443L4Y9_9RHOB</name>
<keyword evidence="4 6" id="KW-1133">Transmembrane helix</keyword>
<feature type="transmembrane region" description="Helical" evidence="6">
    <location>
        <begin position="416"/>
        <end position="437"/>
    </location>
</feature>
<evidence type="ECO:0000256" key="2">
    <source>
        <dbReference type="ARBA" id="ARBA00022475"/>
    </source>
</evidence>
<reference evidence="7 8" key="1">
    <citation type="submission" date="2019-01" db="EMBL/GenBank/DDBJ databases">
        <title>Sinorhodobacter populi sp. nov. isolated from the symptomatic bark tissue of Populus euramericana canker.</title>
        <authorList>
            <person name="Xu G."/>
        </authorList>
    </citation>
    <scope>NUCLEOTIDE SEQUENCE [LARGE SCALE GENOMIC DNA]</scope>
    <source>
        <strain evidence="7 8">CCTCC AB2012026</strain>
    </source>
</reference>
<keyword evidence="2" id="KW-1003">Cell membrane</keyword>
<comment type="subcellular location">
    <subcellularLocation>
        <location evidence="1">Cell membrane</location>
        <topology evidence="1">Multi-pass membrane protein</topology>
    </subcellularLocation>
</comment>
<proteinExistence type="predicted"/>
<organism evidence="7 8">
    <name type="scientific">Paenirhodobacter ferrireducens</name>
    <dbReference type="NCBI Taxonomy" id="1215032"/>
    <lineage>
        <taxon>Bacteria</taxon>
        <taxon>Pseudomonadati</taxon>
        <taxon>Pseudomonadota</taxon>
        <taxon>Alphaproteobacteria</taxon>
        <taxon>Rhodobacterales</taxon>
        <taxon>Rhodobacter group</taxon>
        <taxon>Paenirhodobacter</taxon>
    </lineage>
</organism>
<dbReference type="EMBL" id="SAVB01000033">
    <property type="protein sequence ID" value="RWR44285.1"/>
    <property type="molecule type" value="Genomic_DNA"/>
</dbReference>
<dbReference type="RefSeq" id="WP_128152186.1">
    <property type="nucleotide sequence ID" value="NZ_SAVB01000033.1"/>
</dbReference>
<evidence type="ECO:0000313" key="8">
    <source>
        <dbReference type="Proteomes" id="UP000286594"/>
    </source>
</evidence>
<feature type="transmembrane region" description="Helical" evidence="6">
    <location>
        <begin position="26"/>
        <end position="44"/>
    </location>
</feature>
<protein>
    <submittedName>
        <fullName evidence="7">Polysaccharide biosynthesis protein</fullName>
    </submittedName>
</protein>
<feature type="transmembrane region" description="Helical" evidence="6">
    <location>
        <begin position="327"/>
        <end position="347"/>
    </location>
</feature>